<feature type="domain" description="SLS1 N-terminal" evidence="3">
    <location>
        <begin position="152"/>
        <end position="267"/>
    </location>
</feature>
<evidence type="ECO:0000259" key="3">
    <source>
        <dbReference type="Pfam" id="PF20776"/>
    </source>
</evidence>
<feature type="compositionally biased region" description="Basic and acidic residues" evidence="1">
    <location>
        <begin position="856"/>
        <end position="868"/>
    </location>
</feature>
<dbReference type="PANTHER" id="PTHR37919:SF2">
    <property type="entry name" value="EXPERA DOMAIN-CONTAINING PROTEIN"/>
    <property type="match status" value="1"/>
</dbReference>
<dbReference type="Pfam" id="PF20776">
    <property type="entry name" value="SLS1_N"/>
    <property type="match status" value="1"/>
</dbReference>
<feature type="region of interest" description="Disordered" evidence="1">
    <location>
        <begin position="849"/>
        <end position="887"/>
    </location>
</feature>
<evidence type="ECO:0000259" key="2">
    <source>
        <dbReference type="Pfam" id="PF14611"/>
    </source>
</evidence>
<organism evidence="5 6">
    <name type="scientific">Hortaea werneckii</name>
    <name type="common">Black yeast</name>
    <name type="synonym">Cladosporium werneckii</name>
    <dbReference type="NCBI Taxonomy" id="91943"/>
    <lineage>
        <taxon>Eukaryota</taxon>
        <taxon>Fungi</taxon>
        <taxon>Dikarya</taxon>
        <taxon>Ascomycota</taxon>
        <taxon>Pezizomycotina</taxon>
        <taxon>Dothideomycetes</taxon>
        <taxon>Dothideomycetidae</taxon>
        <taxon>Mycosphaerellales</taxon>
        <taxon>Teratosphaeriaceae</taxon>
        <taxon>Hortaea</taxon>
    </lineage>
</organism>
<dbReference type="GO" id="GO:0005743">
    <property type="term" value="C:mitochondrial inner membrane"/>
    <property type="evidence" value="ECO:0007669"/>
    <property type="project" value="InterPro"/>
</dbReference>
<reference evidence="5 6" key="1">
    <citation type="journal article" date="2018" name="BMC Genomics">
        <title>Genomic evidence for intraspecific hybridization in a clonal and extremely halotolerant yeast.</title>
        <authorList>
            <person name="Gostincar C."/>
            <person name="Stajich J.E."/>
            <person name="Zupancic J."/>
            <person name="Zalar P."/>
            <person name="Gunde-Cimerman N."/>
        </authorList>
    </citation>
    <scope>NUCLEOTIDE SEQUENCE [LARGE SCALE GENOMIC DNA]</scope>
    <source>
        <strain evidence="5 6">EXF-2682</strain>
    </source>
</reference>
<feature type="domain" description="SLS1 first KH" evidence="2">
    <location>
        <begin position="276"/>
        <end position="346"/>
    </location>
</feature>
<evidence type="ECO:0000313" key="6">
    <source>
        <dbReference type="Proteomes" id="UP000269276"/>
    </source>
</evidence>
<dbReference type="Pfam" id="PF20778">
    <property type="entry name" value="SLS1_C"/>
    <property type="match status" value="1"/>
</dbReference>
<name>A0A3M7DUS0_HORWE</name>
<protein>
    <submittedName>
        <fullName evidence="5">Uncharacterized protein</fullName>
    </submittedName>
</protein>
<dbReference type="Proteomes" id="UP000269276">
    <property type="component" value="Unassembled WGS sequence"/>
</dbReference>
<dbReference type="Pfam" id="PF14611">
    <property type="entry name" value="KH_SLS1_1"/>
    <property type="match status" value="1"/>
</dbReference>
<sequence>MLLSGAKKVPSACLRCHIRQVILAFRLQRSKTTARHLSTSRLLRQEESWGEEQLPVQQKKRARRDYVYRHIHPNGRIIGKPGRRQRQTSGQLATDSLGKPSEVILMQDVPDRTKRNAGSDASHVSGIEAGIANSPLSPQEIEAVITGKTVVPDQEEVNASIEELRPQFQIMEEREFDGLRRRLVDSYNLRQLAQYLVGTMKTDPSDQQQVKQKSKAEKRTLVQATPWSPGKMPLEERPGRVSIDKNEIGSSKAKLANQIMRAGWSLSTFDEEQRIGELELLVKPWQLKLLFDVKVDSRPALENFIDAKLMRLTSDIRPYRPDNVVRITARRRDAEEIAHQLQDKLAQVKPLGMNLVFLSRLLGTWGCPKDAIDIFRPEDIEFIADRTSTVIERPSPTSVVIFSMPNRPEASAHARRLLLSLLDLPSPKVTTEADLGNVATRRDQAGREVSSRSGDMQKLALLPFSPSNLPRRYQSIDLYRAVVPVAKEGQSRSPNATQDQVEELKSSGALSLSKIDRIAERLSGVQNFSGAQNQSRENSESAWFHSLSNKAVAWSAKFPTILRASRGAFFNSPNASKRLALPALHSGDRLSVMTSQVPGLSQLLSYFEPVSNRLAARGKDSNDTTETNISRSFLRATFMPSPFAKSGIGALKVLPRIEITYRLGSGSRLQLSDVKALLEKQSLQVSCPTEAVDLDFTRSSSIHMNMRDRRGKPSELIESFTQHLQKSIDTGSGVLDAPSELELLLPRWIMQRFNPRKFNPGVQKSDAKAPAATGDVAFPYLLERMEHIQSSDFSVADSDPKILEKIEDPDVKGLMQEWPEGMVLRVRDIEAGVAGGRQTEVRLIDKGATKLRKQRPVREGEPTDHAKDISSTVTDADGSELEKMDAEEPSLSLERRLILAASRVLRLITKANAGELPGLH</sequence>
<dbReference type="VEuPathDB" id="FungiDB:BTJ68_07557"/>
<proteinExistence type="predicted"/>
<dbReference type="OrthoDB" id="5392646at2759"/>
<dbReference type="EMBL" id="QWIP01000248">
    <property type="protein sequence ID" value="RMY68078.1"/>
    <property type="molecule type" value="Genomic_DNA"/>
</dbReference>
<evidence type="ECO:0000256" key="1">
    <source>
        <dbReference type="SAM" id="MobiDB-lite"/>
    </source>
</evidence>
<feature type="domain" description="SLS1 C-terminal" evidence="4">
    <location>
        <begin position="472"/>
        <end position="847"/>
    </location>
</feature>
<dbReference type="InterPro" id="IPR048400">
    <property type="entry name" value="SLS1_N"/>
</dbReference>
<dbReference type="AlphaFoldDB" id="A0A3M7DUS0"/>
<evidence type="ECO:0000259" key="4">
    <source>
        <dbReference type="Pfam" id="PF20778"/>
    </source>
</evidence>
<comment type="caution">
    <text evidence="5">The sequence shown here is derived from an EMBL/GenBank/DDBJ whole genome shotgun (WGS) entry which is preliminary data.</text>
</comment>
<dbReference type="InterPro" id="IPR032741">
    <property type="entry name" value="Sls1_KH-1"/>
</dbReference>
<accession>A0A3M7DUS0</accession>
<dbReference type="InterPro" id="IPR048401">
    <property type="entry name" value="SLS1_C"/>
</dbReference>
<evidence type="ECO:0000313" key="5">
    <source>
        <dbReference type="EMBL" id="RMY68078.1"/>
    </source>
</evidence>
<feature type="region of interest" description="Disordered" evidence="1">
    <location>
        <begin position="75"/>
        <end position="95"/>
    </location>
</feature>
<gene>
    <name evidence="5" type="ORF">D0863_07359</name>
</gene>
<dbReference type="PANTHER" id="PTHR37919">
    <property type="entry name" value="PROTEIN CBG05606"/>
    <property type="match status" value="1"/>
</dbReference>